<keyword evidence="3" id="KW-0819">tRNA processing</keyword>
<evidence type="ECO:0000256" key="4">
    <source>
        <dbReference type="ARBA" id="ARBA00023235"/>
    </source>
</evidence>
<proteinExistence type="inferred from homology"/>
<feature type="domain" description="Pus10-like C-terminal" evidence="7">
    <location>
        <begin position="334"/>
        <end position="491"/>
    </location>
</feature>
<dbReference type="EC" id="5.4.99.25" evidence="2"/>
<dbReference type="Proteomes" id="UP000282613">
    <property type="component" value="Unassembled WGS sequence"/>
</dbReference>
<dbReference type="GO" id="GO:0003723">
    <property type="term" value="F:RNA binding"/>
    <property type="evidence" value="ECO:0007669"/>
    <property type="project" value="InterPro"/>
</dbReference>
<feature type="domain" description="Pus10 N-terminal eukaryotes" evidence="6">
    <location>
        <begin position="82"/>
        <end position="185"/>
    </location>
</feature>
<dbReference type="SUPFAM" id="SSF55120">
    <property type="entry name" value="Pseudouridine synthase"/>
    <property type="match status" value="1"/>
</dbReference>
<protein>
    <recommendedName>
        <fullName evidence="2">tRNA pseudouridine(55) synthase</fullName>
        <ecNumber evidence="2">5.4.99.25</ecNumber>
    </recommendedName>
</protein>
<evidence type="ECO:0000256" key="3">
    <source>
        <dbReference type="ARBA" id="ARBA00022694"/>
    </source>
</evidence>
<dbReference type="STRING" id="60517.A0A0R3W565"/>
<evidence type="ECO:0000259" key="6">
    <source>
        <dbReference type="Pfam" id="PF21237"/>
    </source>
</evidence>
<organism evidence="10">
    <name type="scientific">Taenia asiatica</name>
    <name type="common">Asian tapeworm</name>
    <dbReference type="NCBI Taxonomy" id="60517"/>
    <lineage>
        <taxon>Eukaryota</taxon>
        <taxon>Metazoa</taxon>
        <taxon>Spiralia</taxon>
        <taxon>Lophotrochozoa</taxon>
        <taxon>Platyhelminthes</taxon>
        <taxon>Cestoda</taxon>
        <taxon>Eucestoda</taxon>
        <taxon>Cyclophyllidea</taxon>
        <taxon>Taeniidae</taxon>
        <taxon>Taenia</taxon>
    </lineage>
</organism>
<dbReference type="PANTHER" id="PTHR21568">
    <property type="entry name" value="TRNA PSEUDOURIDINE SYNTHASE PUS10"/>
    <property type="match status" value="1"/>
</dbReference>
<accession>A0A0R3W565</accession>
<feature type="compositionally biased region" description="Basic residues" evidence="5">
    <location>
        <begin position="259"/>
        <end position="268"/>
    </location>
</feature>
<dbReference type="Gene3D" id="3.30.70.2510">
    <property type="match status" value="1"/>
</dbReference>
<dbReference type="PANTHER" id="PTHR21568:SF0">
    <property type="entry name" value="TRNA PSEUDOURIDINE SYNTHASE PUS10"/>
    <property type="match status" value="1"/>
</dbReference>
<dbReference type="Pfam" id="PF21238">
    <property type="entry name" value="Pus10_C"/>
    <property type="match status" value="2"/>
</dbReference>
<dbReference type="AlphaFoldDB" id="A0A0R3W565"/>
<evidence type="ECO:0000256" key="2">
    <source>
        <dbReference type="ARBA" id="ARBA00012787"/>
    </source>
</evidence>
<dbReference type="OrthoDB" id="271937at2759"/>
<keyword evidence="9" id="KW-1185">Reference proteome</keyword>
<gene>
    <name evidence="8" type="ORF">TASK_LOCUS5241</name>
</gene>
<evidence type="ECO:0000313" key="8">
    <source>
        <dbReference type="EMBL" id="VDK34748.1"/>
    </source>
</evidence>
<dbReference type="InterPro" id="IPR048741">
    <property type="entry name" value="Pus10-like_C"/>
</dbReference>
<evidence type="ECO:0000256" key="1">
    <source>
        <dbReference type="ARBA" id="ARBA00009652"/>
    </source>
</evidence>
<feature type="region of interest" description="Disordered" evidence="5">
    <location>
        <begin position="251"/>
        <end position="276"/>
    </location>
</feature>
<comment type="similarity">
    <text evidence="1">Belongs to the pseudouridine synthase Pus10 family.</text>
</comment>
<name>A0A0R3W565_TAEAS</name>
<dbReference type="Gene3D" id="3.30.70.3190">
    <property type="match status" value="1"/>
</dbReference>
<dbReference type="FunFam" id="3.30.70.2510:FF:000001">
    <property type="entry name" value="tRNA pseudouridine synthase Pus10"/>
    <property type="match status" value="1"/>
</dbReference>
<reference evidence="10" key="1">
    <citation type="submission" date="2017-02" db="UniProtKB">
        <authorList>
            <consortium name="WormBaseParasite"/>
        </authorList>
    </citation>
    <scope>IDENTIFICATION</scope>
</reference>
<sequence length="660" mass="73930">MQTLESVSVYRKWICQMMDIVPDPMMIEPTELSPTLEGALKSLEICLLCRHRLLFGSSFHCHGLPEYLREGTKLAHSEITKCVLCFGLCGLFLSTSSEADVLSQIMAKVRQSGFDFSTFQLNVRPLTDAVSEPVDLTLRDHAFWVYVREKCEKKDFSQPTEILEAKSVPAKVVFRNLISGRLKKLLCEEQVSLPPLFPDSMSPPTWFDAATEQVDLFLTFDLPANYLMGNSDLSRLLDAVKRNCDPRTWSFHSSSGRETRRRFGKQRRRATDDEATVRATQVSRASLKKLLDVLPDKIFLKEVLNLETQKAEGSEFPLVQLSTVTTYRAAPLVIAGRYAKLSRILPQTPWFVDGERKLDSSVEELIAAPVITAFGPHTTFTFVSSGREDIDVRCLGLGRPFALELNAYDKTLNSMLRAHSSLHGEQDNDAKAGHDRANDLSWLASTINNSTGDRVFVRDLQVVSVASMNASLKSSEIEKRKRYRALCWCPQGGLTTSRIRLLASRLGALSHGTSVATSPSALQWPPTEVTHQSDLGCDVAYLSFGRFTIKQLTPIRVLHRRSLMSRTRDIIWFRLADFASNLSEFAAQADVHPKEELFLLELCCEAGTYVKELVHGDLGRTRPSLSSLLDCPVDLLALDVVAVEHDWPPKMVQAFEVDAV</sequence>
<dbReference type="InterPro" id="IPR020103">
    <property type="entry name" value="PsdUridine_synth_cat_dom_sf"/>
</dbReference>
<dbReference type="InterPro" id="IPR048742">
    <property type="entry name" value="Pus10_N_euk"/>
</dbReference>
<evidence type="ECO:0000313" key="9">
    <source>
        <dbReference type="Proteomes" id="UP000282613"/>
    </source>
</evidence>
<feature type="domain" description="Pus10-like C-terminal" evidence="7">
    <location>
        <begin position="545"/>
        <end position="644"/>
    </location>
</feature>
<evidence type="ECO:0000256" key="5">
    <source>
        <dbReference type="SAM" id="MobiDB-lite"/>
    </source>
</evidence>
<evidence type="ECO:0000259" key="7">
    <source>
        <dbReference type="Pfam" id="PF21238"/>
    </source>
</evidence>
<dbReference type="InterPro" id="IPR039894">
    <property type="entry name" value="Pus10-like"/>
</dbReference>
<reference evidence="8 9" key="2">
    <citation type="submission" date="2018-11" db="EMBL/GenBank/DDBJ databases">
        <authorList>
            <consortium name="Pathogen Informatics"/>
        </authorList>
    </citation>
    <scope>NUCLEOTIDE SEQUENCE [LARGE SCALE GENOMIC DNA]</scope>
</reference>
<dbReference type="GO" id="GO:0160148">
    <property type="term" value="F:tRNA pseudouridine(55) synthase activity"/>
    <property type="evidence" value="ECO:0007669"/>
    <property type="project" value="UniProtKB-EC"/>
</dbReference>
<evidence type="ECO:0000313" key="10">
    <source>
        <dbReference type="WBParaSite" id="TASK_0000524001-mRNA-1"/>
    </source>
</evidence>
<dbReference type="Pfam" id="PF21237">
    <property type="entry name" value="Pus10_N_euk"/>
    <property type="match status" value="1"/>
</dbReference>
<dbReference type="GO" id="GO:0031119">
    <property type="term" value="P:tRNA pseudouridine synthesis"/>
    <property type="evidence" value="ECO:0007669"/>
    <property type="project" value="TreeGrafter"/>
</dbReference>
<dbReference type="WBParaSite" id="TASK_0000524001-mRNA-1">
    <property type="protein sequence ID" value="TASK_0000524001-mRNA-1"/>
    <property type="gene ID" value="TASK_0000524001"/>
</dbReference>
<keyword evidence="4" id="KW-0413">Isomerase</keyword>
<dbReference type="EMBL" id="UYRS01018402">
    <property type="protein sequence ID" value="VDK34748.1"/>
    <property type="molecule type" value="Genomic_DNA"/>
</dbReference>